<accession>A0ABP1PJ34</accession>
<protein>
    <submittedName>
        <fullName evidence="2">Uncharacterized protein</fullName>
    </submittedName>
</protein>
<comment type="caution">
    <text evidence="2">The sequence shown here is derived from an EMBL/GenBank/DDBJ whole genome shotgun (WGS) entry which is preliminary data.</text>
</comment>
<evidence type="ECO:0000256" key="1">
    <source>
        <dbReference type="SAM" id="MobiDB-lite"/>
    </source>
</evidence>
<proteinExistence type="predicted"/>
<feature type="compositionally biased region" description="Pro residues" evidence="1">
    <location>
        <begin position="86"/>
        <end position="97"/>
    </location>
</feature>
<sequence length="177" mass="20066">MMKRLETSVNDLRQHVHRLDDAHTFREDSPYFKGFSRNTRYSYEMLNQSSTKTSAMESQMKSLQDMMTKLTTVVSVNAVQTSTTPRSPPPPSIPQQPPRQYTRNATPTHQHRLTAHHASLLRLIECFLTQSTVIAAIGPHKSVISSAPNGSIYVAPRNLSHFLLHRRVVLKLATTFI</sequence>
<reference evidence="2 3" key="1">
    <citation type="submission" date="2024-08" db="EMBL/GenBank/DDBJ databases">
        <authorList>
            <person name="Cucini C."/>
            <person name="Frati F."/>
        </authorList>
    </citation>
    <scope>NUCLEOTIDE SEQUENCE [LARGE SCALE GENOMIC DNA]</scope>
</reference>
<name>A0ABP1PJ34_9HEXA</name>
<dbReference type="Proteomes" id="UP001642540">
    <property type="component" value="Unassembled WGS sequence"/>
</dbReference>
<evidence type="ECO:0000313" key="3">
    <source>
        <dbReference type="Proteomes" id="UP001642540"/>
    </source>
</evidence>
<keyword evidence="3" id="KW-1185">Reference proteome</keyword>
<evidence type="ECO:0000313" key="2">
    <source>
        <dbReference type="EMBL" id="CAL8069039.1"/>
    </source>
</evidence>
<gene>
    <name evidence="2" type="ORF">ODALV1_LOCUS585</name>
</gene>
<dbReference type="EMBL" id="CAXLJM020000003">
    <property type="protein sequence ID" value="CAL8069039.1"/>
    <property type="molecule type" value="Genomic_DNA"/>
</dbReference>
<organism evidence="2 3">
    <name type="scientific">Orchesella dallaii</name>
    <dbReference type="NCBI Taxonomy" id="48710"/>
    <lineage>
        <taxon>Eukaryota</taxon>
        <taxon>Metazoa</taxon>
        <taxon>Ecdysozoa</taxon>
        <taxon>Arthropoda</taxon>
        <taxon>Hexapoda</taxon>
        <taxon>Collembola</taxon>
        <taxon>Entomobryomorpha</taxon>
        <taxon>Entomobryoidea</taxon>
        <taxon>Orchesellidae</taxon>
        <taxon>Orchesellinae</taxon>
        <taxon>Orchesella</taxon>
    </lineage>
</organism>
<feature type="region of interest" description="Disordered" evidence="1">
    <location>
        <begin position="79"/>
        <end position="110"/>
    </location>
</feature>